<dbReference type="OrthoDB" id="6021021at2759"/>
<keyword evidence="4 12" id="KW-0894">Sodium channel</keyword>
<evidence type="ECO:0000256" key="12">
    <source>
        <dbReference type="RuleBase" id="RU000679"/>
    </source>
</evidence>
<evidence type="ECO:0000313" key="15">
    <source>
        <dbReference type="Proteomes" id="UP000183832"/>
    </source>
</evidence>
<accession>A0A1J1J2M5</accession>
<dbReference type="AlphaFoldDB" id="A0A1J1J2M5"/>
<evidence type="ECO:0000256" key="8">
    <source>
        <dbReference type="ARBA" id="ARBA00023065"/>
    </source>
</evidence>
<keyword evidence="7" id="KW-0915">Sodium</keyword>
<keyword evidence="9 13" id="KW-0472">Membrane</keyword>
<proteinExistence type="inferred from homology"/>
<dbReference type="Proteomes" id="UP000183832">
    <property type="component" value="Unassembled WGS sequence"/>
</dbReference>
<evidence type="ECO:0000256" key="4">
    <source>
        <dbReference type="ARBA" id="ARBA00022461"/>
    </source>
</evidence>
<keyword evidence="5 12" id="KW-0812">Transmembrane</keyword>
<feature type="transmembrane region" description="Helical" evidence="13">
    <location>
        <begin position="411"/>
        <end position="431"/>
    </location>
</feature>
<dbReference type="STRING" id="568069.A0A1J1J2M5"/>
<dbReference type="PRINTS" id="PR01078">
    <property type="entry name" value="AMINACHANNEL"/>
</dbReference>
<dbReference type="GO" id="GO:0005886">
    <property type="term" value="C:plasma membrane"/>
    <property type="evidence" value="ECO:0007669"/>
    <property type="project" value="TreeGrafter"/>
</dbReference>
<keyword evidence="10 12" id="KW-0739">Sodium transport</keyword>
<keyword evidence="6 13" id="KW-1133">Transmembrane helix</keyword>
<comment type="subcellular location">
    <subcellularLocation>
        <location evidence="1">Membrane</location>
        <topology evidence="1">Multi-pass membrane protein</topology>
    </subcellularLocation>
</comment>
<reference evidence="14 15" key="1">
    <citation type="submission" date="2015-04" db="EMBL/GenBank/DDBJ databases">
        <authorList>
            <person name="Syromyatnikov M.Y."/>
            <person name="Popov V.N."/>
        </authorList>
    </citation>
    <scope>NUCLEOTIDE SEQUENCE [LARGE SCALE GENOMIC DNA]</scope>
</reference>
<dbReference type="PROSITE" id="PS01206">
    <property type="entry name" value="ASC"/>
    <property type="match status" value="1"/>
</dbReference>
<name>A0A1J1J2M5_9DIPT</name>
<dbReference type="EMBL" id="CVRI01000066">
    <property type="protein sequence ID" value="CRL06218.1"/>
    <property type="molecule type" value="Genomic_DNA"/>
</dbReference>
<dbReference type="Gene3D" id="1.10.287.770">
    <property type="entry name" value="YojJ-like"/>
    <property type="match status" value="1"/>
</dbReference>
<sequence>MRITSGNPVMRKESFAHKNRPVMISIAKSLSPTFEIPFPAVTICSEEKAVKSEIDFAKVLRNSENLTEEESSKLKALLQVCDFRDRENLQDALEVNQMEVDIVSTLEELANPMDDLFERCRYGSFRFSDCKKLFSKVITDEGICYTFNMLDRKDLFKDVYPHRVHGTGYESGLYIELKKKKSNMNPGCKRGVRGFRLTLHTPIELPLMSKDFLYIPFQKLTSIAVNPHMIYSSKDVKDYDPSSRQCYFSNERNLTFFKTYTKSGCALECLSKHVLSSCGCVKFSMPRDNLTQICDYSMLECAYEAERNLTTRDLERKLLQKQLKRALKHGEITKKDEGFKRLKKMESCNCLTTCTSLKYEPEISQTDFIISDDPEHEVTVINIYFKHAHYTRLKRYEVYALSDFLSSTGGIFGLFLGCSVLSFIEIFYHIITYCIRKVKRKTNEVNITPNIGDITRF</sequence>
<evidence type="ECO:0000256" key="7">
    <source>
        <dbReference type="ARBA" id="ARBA00023053"/>
    </source>
</evidence>
<evidence type="ECO:0000256" key="9">
    <source>
        <dbReference type="ARBA" id="ARBA00023136"/>
    </source>
</evidence>
<dbReference type="InterPro" id="IPR020903">
    <property type="entry name" value="ENaC_CS"/>
</dbReference>
<evidence type="ECO:0000256" key="1">
    <source>
        <dbReference type="ARBA" id="ARBA00004141"/>
    </source>
</evidence>
<protein>
    <submittedName>
        <fullName evidence="14">CLUMA_CG019144, isoform A</fullName>
    </submittedName>
</protein>
<evidence type="ECO:0000313" key="14">
    <source>
        <dbReference type="EMBL" id="CRL06218.1"/>
    </source>
</evidence>
<evidence type="ECO:0000256" key="3">
    <source>
        <dbReference type="ARBA" id="ARBA00022448"/>
    </source>
</evidence>
<dbReference type="InterPro" id="IPR001873">
    <property type="entry name" value="ENaC"/>
</dbReference>
<dbReference type="PANTHER" id="PTHR11690">
    <property type="entry name" value="AMILORIDE-SENSITIVE SODIUM CHANNEL-RELATED"/>
    <property type="match status" value="1"/>
</dbReference>
<evidence type="ECO:0000256" key="13">
    <source>
        <dbReference type="SAM" id="Phobius"/>
    </source>
</evidence>
<evidence type="ECO:0000256" key="10">
    <source>
        <dbReference type="ARBA" id="ARBA00023201"/>
    </source>
</evidence>
<comment type="similarity">
    <text evidence="2 12">Belongs to the amiloride-sensitive sodium channel (TC 1.A.6) family.</text>
</comment>
<keyword evidence="8 12" id="KW-0406">Ion transport</keyword>
<keyword evidence="3 12" id="KW-0813">Transport</keyword>
<evidence type="ECO:0000256" key="5">
    <source>
        <dbReference type="ARBA" id="ARBA00022692"/>
    </source>
</evidence>
<dbReference type="Pfam" id="PF00858">
    <property type="entry name" value="ASC"/>
    <property type="match status" value="1"/>
</dbReference>
<evidence type="ECO:0000256" key="11">
    <source>
        <dbReference type="ARBA" id="ARBA00023303"/>
    </source>
</evidence>
<dbReference type="Gene3D" id="2.60.470.10">
    <property type="entry name" value="Acid-sensing ion channels like domains"/>
    <property type="match status" value="1"/>
</dbReference>
<keyword evidence="15" id="KW-1185">Reference proteome</keyword>
<keyword evidence="11 12" id="KW-0407">Ion channel</keyword>
<dbReference type="PANTHER" id="PTHR11690:SF288">
    <property type="entry name" value="AMILORIDE-SENSITIVE NA+ CHANNEL-RELATED"/>
    <property type="match status" value="1"/>
</dbReference>
<evidence type="ECO:0000256" key="2">
    <source>
        <dbReference type="ARBA" id="ARBA00007193"/>
    </source>
</evidence>
<evidence type="ECO:0000256" key="6">
    <source>
        <dbReference type="ARBA" id="ARBA00022989"/>
    </source>
</evidence>
<dbReference type="GO" id="GO:0015280">
    <property type="term" value="F:ligand-gated sodium channel activity"/>
    <property type="evidence" value="ECO:0007669"/>
    <property type="project" value="TreeGrafter"/>
</dbReference>
<gene>
    <name evidence="14" type="ORF">CLUMA_CG019144</name>
</gene>
<organism evidence="14 15">
    <name type="scientific">Clunio marinus</name>
    <dbReference type="NCBI Taxonomy" id="568069"/>
    <lineage>
        <taxon>Eukaryota</taxon>
        <taxon>Metazoa</taxon>
        <taxon>Ecdysozoa</taxon>
        <taxon>Arthropoda</taxon>
        <taxon>Hexapoda</taxon>
        <taxon>Insecta</taxon>
        <taxon>Pterygota</taxon>
        <taxon>Neoptera</taxon>
        <taxon>Endopterygota</taxon>
        <taxon>Diptera</taxon>
        <taxon>Nematocera</taxon>
        <taxon>Chironomoidea</taxon>
        <taxon>Chironomidae</taxon>
        <taxon>Clunio</taxon>
    </lineage>
</organism>